<proteinExistence type="predicted"/>
<evidence type="ECO:0000313" key="3">
    <source>
        <dbReference type="Proteomes" id="UP000593577"/>
    </source>
</evidence>
<name>A0A7J8YF97_GOSAI</name>
<protein>
    <submittedName>
        <fullName evidence="2">Uncharacterized protein</fullName>
    </submittedName>
</protein>
<feature type="region of interest" description="Disordered" evidence="1">
    <location>
        <begin position="1"/>
        <end position="82"/>
    </location>
</feature>
<feature type="compositionally biased region" description="Basic and acidic residues" evidence="1">
    <location>
        <begin position="18"/>
        <end position="35"/>
    </location>
</feature>
<evidence type="ECO:0000256" key="1">
    <source>
        <dbReference type="SAM" id="MobiDB-lite"/>
    </source>
</evidence>
<evidence type="ECO:0000313" key="2">
    <source>
        <dbReference type="EMBL" id="MBA0697970.1"/>
    </source>
</evidence>
<comment type="caution">
    <text evidence="2">The sequence shown here is derived from an EMBL/GenBank/DDBJ whole genome shotgun (WGS) entry which is preliminary data.</text>
</comment>
<gene>
    <name evidence="2" type="ORF">Goari_021485</name>
</gene>
<dbReference type="EMBL" id="JABFAA010000012">
    <property type="protein sequence ID" value="MBA0697970.1"/>
    <property type="molecule type" value="Genomic_DNA"/>
</dbReference>
<dbReference type="AlphaFoldDB" id="A0A7J8YF97"/>
<accession>A0A7J8YF97</accession>
<dbReference type="Proteomes" id="UP000593577">
    <property type="component" value="Unassembled WGS sequence"/>
</dbReference>
<feature type="compositionally biased region" description="Basic and acidic residues" evidence="1">
    <location>
        <begin position="59"/>
        <end position="68"/>
    </location>
</feature>
<organism evidence="2 3">
    <name type="scientific">Gossypium aridum</name>
    <name type="common">American cotton</name>
    <name type="synonym">Erioxylum aridum</name>
    <dbReference type="NCBI Taxonomy" id="34290"/>
    <lineage>
        <taxon>Eukaryota</taxon>
        <taxon>Viridiplantae</taxon>
        <taxon>Streptophyta</taxon>
        <taxon>Embryophyta</taxon>
        <taxon>Tracheophyta</taxon>
        <taxon>Spermatophyta</taxon>
        <taxon>Magnoliopsida</taxon>
        <taxon>eudicotyledons</taxon>
        <taxon>Gunneridae</taxon>
        <taxon>Pentapetalae</taxon>
        <taxon>rosids</taxon>
        <taxon>malvids</taxon>
        <taxon>Malvales</taxon>
        <taxon>Malvaceae</taxon>
        <taxon>Malvoideae</taxon>
        <taxon>Gossypium</taxon>
    </lineage>
</organism>
<reference evidence="2 3" key="1">
    <citation type="journal article" date="2019" name="Genome Biol. Evol.">
        <title>Insights into the evolution of the New World diploid cottons (Gossypium, subgenus Houzingenia) based on genome sequencing.</title>
        <authorList>
            <person name="Grover C.E."/>
            <person name="Arick M.A. 2nd"/>
            <person name="Thrash A."/>
            <person name="Conover J.L."/>
            <person name="Sanders W.S."/>
            <person name="Peterson D.G."/>
            <person name="Frelichowski J.E."/>
            <person name="Scheffler J.A."/>
            <person name="Scheffler B.E."/>
            <person name="Wendel J.F."/>
        </authorList>
    </citation>
    <scope>NUCLEOTIDE SEQUENCE [LARGE SCALE GENOMIC DNA]</scope>
    <source>
        <strain evidence="2">185</strain>
        <tissue evidence="2">Leaf</tissue>
    </source>
</reference>
<sequence>MDDVVPEADSLLRSINPKGDDEAGAKQHGEEKERANGSGFINHLISNFVTAGSDADEENQAKEAEKETMSASAEAKNEEKGGGFFDQIISNLVSPLSPKAGSISAQGKAEAFGESGLRPEAEKGGGGGGGGMNKEEQTEDGGGIIDNIVSHLPTSLPADDAAPTSDEATILIHIVQD</sequence>
<feature type="region of interest" description="Disordered" evidence="1">
    <location>
        <begin position="98"/>
        <end position="163"/>
    </location>
</feature>
<keyword evidence="3" id="KW-1185">Reference proteome</keyword>